<keyword evidence="4" id="KW-0547">Nucleotide-binding</keyword>
<organism evidence="10 11">
    <name type="scientific">Hibiscus syriacus</name>
    <name type="common">Rose of Sharon</name>
    <dbReference type="NCBI Taxonomy" id="106335"/>
    <lineage>
        <taxon>Eukaryota</taxon>
        <taxon>Viridiplantae</taxon>
        <taxon>Streptophyta</taxon>
        <taxon>Embryophyta</taxon>
        <taxon>Tracheophyta</taxon>
        <taxon>Spermatophyta</taxon>
        <taxon>Magnoliopsida</taxon>
        <taxon>eudicotyledons</taxon>
        <taxon>Gunneridae</taxon>
        <taxon>Pentapetalae</taxon>
        <taxon>rosids</taxon>
        <taxon>malvids</taxon>
        <taxon>Malvales</taxon>
        <taxon>Malvaceae</taxon>
        <taxon>Malvoideae</taxon>
        <taxon>Hibiscus</taxon>
    </lineage>
</organism>
<evidence type="ECO:0000259" key="9">
    <source>
        <dbReference type="SMART" id="SM00382"/>
    </source>
</evidence>
<dbReference type="AlphaFoldDB" id="A0A6A2XT33"/>
<proteinExistence type="predicted"/>
<feature type="domain" description="AAA+ ATPase" evidence="9">
    <location>
        <begin position="22"/>
        <end position="245"/>
    </location>
</feature>
<evidence type="ECO:0000256" key="6">
    <source>
        <dbReference type="ARBA" id="ARBA00022989"/>
    </source>
</evidence>
<gene>
    <name evidence="10" type="ORF">F3Y22_tig00111402pilonHSYRG00047</name>
</gene>
<dbReference type="Pfam" id="PF00005">
    <property type="entry name" value="ABC_tran"/>
    <property type="match status" value="1"/>
</dbReference>
<feature type="transmembrane region" description="Helical" evidence="8">
    <location>
        <begin position="117"/>
        <end position="136"/>
    </location>
</feature>
<dbReference type="InterPro" id="IPR027417">
    <property type="entry name" value="P-loop_NTPase"/>
</dbReference>
<keyword evidence="11" id="KW-1185">Reference proteome</keyword>
<accession>A0A6A2XT33</accession>
<keyword evidence="3 8" id="KW-0812">Transmembrane</keyword>
<evidence type="ECO:0000256" key="8">
    <source>
        <dbReference type="SAM" id="Phobius"/>
    </source>
</evidence>
<dbReference type="GO" id="GO:0005524">
    <property type="term" value="F:ATP binding"/>
    <property type="evidence" value="ECO:0007669"/>
    <property type="project" value="UniProtKB-KW"/>
</dbReference>
<dbReference type="SMART" id="SM00382">
    <property type="entry name" value="AAA"/>
    <property type="match status" value="1"/>
</dbReference>
<evidence type="ECO:0000256" key="3">
    <source>
        <dbReference type="ARBA" id="ARBA00022692"/>
    </source>
</evidence>
<dbReference type="GO" id="GO:0016887">
    <property type="term" value="F:ATP hydrolysis activity"/>
    <property type="evidence" value="ECO:0007669"/>
    <property type="project" value="InterPro"/>
</dbReference>
<dbReference type="Pfam" id="PF01061">
    <property type="entry name" value="ABC2_membrane"/>
    <property type="match status" value="1"/>
</dbReference>
<evidence type="ECO:0000256" key="5">
    <source>
        <dbReference type="ARBA" id="ARBA00022840"/>
    </source>
</evidence>
<evidence type="ECO:0000256" key="1">
    <source>
        <dbReference type="ARBA" id="ARBA00004141"/>
    </source>
</evidence>
<reference evidence="10" key="1">
    <citation type="submission" date="2019-09" db="EMBL/GenBank/DDBJ databases">
        <title>Draft genome information of white flower Hibiscus syriacus.</title>
        <authorList>
            <person name="Kim Y.-M."/>
        </authorList>
    </citation>
    <scope>NUCLEOTIDE SEQUENCE [LARGE SCALE GENOMIC DNA]</scope>
    <source>
        <strain evidence="10">YM2019G1</strain>
    </source>
</reference>
<keyword evidence="6 8" id="KW-1133">Transmembrane helix</keyword>
<evidence type="ECO:0000256" key="4">
    <source>
        <dbReference type="ARBA" id="ARBA00022741"/>
    </source>
</evidence>
<evidence type="ECO:0000313" key="11">
    <source>
        <dbReference type="Proteomes" id="UP000436088"/>
    </source>
</evidence>
<name>A0A6A2XT33_HIBSY</name>
<keyword evidence="7 8" id="KW-0472">Membrane</keyword>
<comment type="subcellular location">
    <subcellularLocation>
        <location evidence="1">Membrane</location>
        <topology evidence="1">Multi-pass membrane protein</topology>
    </subcellularLocation>
</comment>
<comment type="caution">
    <text evidence="10">The sequence shown here is derived from an EMBL/GenBank/DDBJ whole genome shotgun (WGS) entry which is preliminary data.</text>
</comment>
<feature type="transmembrane region" description="Helical" evidence="8">
    <location>
        <begin position="364"/>
        <end position="385"/>
    </location>
</feature>
<dbReference type="InterPro" id="IPR003593">
    <property type="entry name" value="AAA+_ATPase"/>
</dbReference>
<dbReference type="PANTHER" id="PTHR19241">
    <property type="entry name" value="ATP-BINDING CASSETTE TRANSPORTER"/>
    <property type="match status" value="1"/>
</dbReference>
<evidence type="ECO:0000313" key="10">
    <source>
        <dbReference type="EMBL" id="KAE8678658.1"/>
    </source>
</evidence>
<dbReference type="Proteomes" id="UP000436088">
    <property type="component" value="Unassembled WGS sequence"/>
</dbReference>
<evidence type="ECO:0000256" key="2">
    <source>
        <dbReference type="ARBA" id="ARBA00022448"/>
    </source>
</evidence>
<feature type="transmembrane region" description="Helical" evidence="8">
    <location>
        <begin position="391"/>
        <end position="410"/>
    </location>
</feature>
<dbReference type="GO" id="GO:0140359">
    <property type="term" value="F:ABC-type transporter activity"/>
    <property type="evidence" value="ECO:0007669"/>
    <property type="project" value="InterPro"/>
</dbReference>
<protein>
    <submittedName>
        <fullName evidence="10">Pleiotropic drug resistance protein 3</fullName>
    </submittedName>
</protein>
<dbReference type="Gene3D" id="3.40.50.300">
    <property type="entry name" value="P-loop containing nucleotide triphosphate hydrolases"/>
    <property type="match status" value="1"/>
</dbReference>
<dbReference type="EMBL" id="VEPZ02001331">
    <property type="protein sequence ID" value="KAE8678658.1"/>
    <property type="molecule type" value="Genomic_DNA"/>
</dbReference>
<keyword evidence="2" id="KW-0813">Transport</keyword>
<evidence type="ECO:0000256" key="7">
    <source>
        <dbReference type="ARBA" id="ARBA00023136"/>
    </source>
</evidence>
<sequence length="452" mass="50851">MGSKSQQAKLSLISDVSGIIKPGRMTLLLGPPGCGKTTLLKALSGSLDRSLQVTGKVSYNGFKLEEFVPQKTCAYISQNDFHISEMTVRETLDFSAHCQGVESRAAQRTVPGRDINFYLTMALNFAPCYLYVWLYFTEMMNEVIKREAEAGIVPDPVIDTYMQATSVKVTKTTLQTDYILKILGIDICAETFVGDALRIGISGGQKKRLSTGEIVVDATLLVSLLQPGPETFVIFDDVILMEEGKICTMDHAIKFLNFSKTVLCKQDQAQYWCSTEQPYSYFSVDMFSKKFEASSLGKKIDEDLLEPYDKSQVHKDSLSFTWAYAIPAVILKLPMSFLQSLIWTSITYFVMGYTPEVSRFFRQFVTFFAVQLTGISLFRFIASVFQNFDSSVAASSLIIFLHWLFCGFIIPQSSWPGWMKWLFWVSPISYAEIALSGNELLAPRWQQVSFVG</sequence>
<dbReference type="SUPFAM" id="SSF52540">
    <property type="entry name" value="P-loop containing nucleoside triphosphate hydrolases"/>
    <property type="match status" value="1"/>
</dbReference>
<dbReference type="InterPro" id="IPR003439">
    <property type="entry name" value="ABC_transporter-like_ATP-bd"/>
</dbReference>
<keyword evidence="5" id="KW-0067">ATP-binding</keyword>
<dbReference type="GO" id="GO:0005886">
    <property type="term" value="C:plasma membrane"/>
    <property type="evidence" value="ECO:0007669"/>
    <property type="project" value="UniProtKB-ARBA"/>
</dbReference>
<dbReference type="InterPro" id="IPR013525">
    <property type="entry name" value="ABC2_TM"/>
</dbReference>
<feature type="transmembrane region" description="Helical" evidence="8">
    <location>
        <begin position="322"/>
        <end position="343"/>
    </location>
</feature>